<keyword evidence="1" id="KW-0732">Signal</keyword>
<evidence type="ECO:0008006" key="4">
    <source>
        <dbReference type="Google" id="ProtNLM"/>
    </source>
</evidence>
<evidence type="ECO:0000256" key="1">
    <source>
        <dbReference type="SAM" id="SignalP"/>
    </source>
</evidence>
<comment type="caution">
    <text evidence="2">The sequence shown here is derived from an EMBL/GenBank/DDBJ whole genome shotgun (WGS) entry which is preliminary data.</text>
</comment>
<dbReference type="STRING" id="696762.PFRI_22920"/>
<evidence type="ECO:0000313" key="3">
    <source>
        <dbReference type="Proteomes" id="UP000184514"/>
    </source>
</evidence>
<feature type="chain" id="PRO_5009887221" description="Lipoprotein" evidence="1">
    <location>
        <begin position="25"/>
        <end position="205"/>
    </location>
</feature>
<evidence type="ECO:0000313" key="2">
    <source>
        <dbReference type="EMBL" id="OJI93392.1"/>
    </source>
</evidence>
<dbReference type="AlphaFoldDB" id="A0A1L9NW34"/>
<feature type="signal peptide" evidence="1">
    <location>
        <begin position="1"/>
        <end position="24"/>
    </location>
</feature>
<dbReference type="Proteomes" id="UP000184514">
    <property type="component" value="Unassembled WGS sequence"/>
</dbReference>
<name>A0A1L9NW34_9RHOB</name>
<dbReference type="PROSITE" id="PS51257">
    <property type="entry name" value="PROKAR_LIPOPROTEIN"/>
    <property type="match status" value="1"/>
</dbReference>
<sequence length="205" mass="22233">MRKFLICILLPLALMGCAGKQVWAPDEMVARMAYREPGPSTLTLMTMISNRSGGGAHTSLMINASQRVIWDPAGSFAHSQIPERNDVIYGVNPEVYQTYKGAHARETFHVVTQEIVVSPEVAEKAFALARTLGPVGSSQCTMSTSNLLSQLEGFENIGSHLFPKKLMEEFAKLPGVKEGSLFEDDAGDKATAFGAAKNVELKTVN</sequence>
<accession>A0A1L9NW34</accession>
<reference evidence="2 3" key="1">
    <citation type="submission" date="2016-10" db="EMBL/GenBank/DDBJ databases">
        <title>Genome sequence of Planktotalea frisia SH6-1.</title>
        <authorList>
            <person name="Poehlein A."/>
            <person name="Bakenhus I."/>
            <person name="Voget S."/>
            <person name="Brinkhoff T."/>
            <person name="Simon M."/>
        </authorList>
    </citation>
    <scope>NUCLEOTIDE SEQUENCE [LARGE SCALE GENOMIC DNA]</scope>
    <source>
        <strain evidence="2 3">SH6-1</strain>
    </source>
</reference>
<gene>
    <name evidence="2" type="ORF">PFRI_22920</name>
</gene>
<dbReference type="EMBL" id="MLCB01000143">
    <property type="protein sequence ID" value="OJI93392.1"/>
    <property type="molecule type" value="Genomic_DNA"/>
</dbReference>
<keyword evidence="3" id="KW-1185">Reference proteome</keyword>
<protein>
    <recommendedName>
        <fullName evidence="4">Lipoprotein</fullName>
    </recommendedName>
</protein>
<dbReference type="RefSeq" id="WP_111445378.1">
    <property type="nucleotide sequence ID" value="NZ_JABBAN010000217.1"/>
</dbReference>
<dbReference type="OrthoDB" id="7666390at2"/>
<proteinExistence type="predicted"/>
<organism evidence="2 3">
    <name type="scientific">Planktotalea frisia</name>
    <dbReference type="NCBI Taxonomy" id="696762"/>
    <lineage>
        <taxon>Bacteria</taxon>
        <taxon>Pseudomonadati</taxon>
        <taxon>Pseudomonadota</taxon>
        <taxon>Alphaproteobacteria</taxon>
        <taxon>Rhodobacterales</taxon>
        <taxon>Paracoccaceae</taxon>
        <taxon>Planktotalea</taxon>
    </lineage>
</organism>